<feature type="coiled-coil region" evidence="1">
    <location>
        <begin position="240"/>
        <end position="267"/>
    </location>
</feature>
<evidence type="ECO:0000256" key="2">
    <source>
        <dbReference type="SAM" id="MobiDB-lite"/>
    </source>
</evidence>
<sequence length="456" mass="50841">MMNSQNPGTQTLQVKGGENTFTGEKEPYFFLGPRRCGSQDCLSITNTISLVLLAATVYLILRGFWCMQELSMYRPLHGGNYARLLSTSRARLIMACVEESSMEDVRARRPSTNSTSNAPVLEAPAARLSTAASQRLDMNCLYIKEASSQGVAKTLLTPPVEEAELRRQRKALNLSCKDLKNLQYVEIQLILRARSGIKEMISDKHRAWTTLGKLAEEWKQLESLEAKLAKEVGGNSSTELEETNRRIQALEKQMKALHVTLRRIRSTMYSITQQKLQKALSLKLFLRHRIQNQKISITAANALSIAALVVNGVRGRNCALPPNYSDEALKVAEEFLTSTQSATEDLLQQLNSPTNGLKTIRKSVANYHLLQKDASMYALQMRSALMAPSARRIIERLESQNFKLSKALEKAHGILQKGTTEGAARASQGSPFTRGRFSLLRKLLGARRSTGLDKSR</sequence>
<name>U6MUI8_9EIME</name>
<keyword evidence="3" id="KW-0812">Transmembrane</keyword>
<dbReference type="OrthoDB" id="10357601at2759"/>
<keyword evidence="3" id="KW-1133">Transmembrane helix</keyword>
<evidence type="ECO:0000256" key="3">
    <source>
        <dbReference type="SAM" id="Phobius"/>
    </source>
</evidence>
<keyword evidence="3" id="KW-0472">Membrane</keyword>
<gene>
    <name evidence="4" type="ORF">ENH_00026330</name>
</gene>
<dbReference type="VEuPathDB" id="ToxoDB:ENH_00026330"/>
<dbReference type="AlphaFoldDB" id="U6MUI8"/>
<keyword evidence="5" id="KW-1185">Reference proteome</keyword>
<dbReference type="GeneID" id="25472802"/>
<keyword evidence="1" id="KW-0175">Coiled coil</keyword>
<protein>
    <submittedName>
        <fullName evidence="4">Uncharacterized protein</fullName>
    </submittedName>
</protein>
<dbReference type="RefSeq" id="XP_013435215.1">
    <property type="nucleotide sequence ID" value="XM_013579761.1"/>
</dbReference>
<feature type="region of interest" description="Disordered" evidence="2">
    <location>
        <begin position="1"/>
        <end position="20"/>
    </location>
</feature>
<accession>U6MUI8</accession>
<evidence type="ECO:0000256" key="1">
    <source>
        <dbReference type="SAM" id="Coils"/>
    </source>
</evidence>
<dbReference type="Proteomes" id="UP000030754">
    <property type="component" value="Unassembled WGS sequence"/>
</dbReference>
<feature type="compositionally biased region" description="Polar residues" evidence="2">
    <location>
        <begin position="1"/>
        <end position="13"/>
    </location>
</feature>
<evidence type="ECO:0000313" key="5">
    <source>
        <dbReference type="Proteomes" id="UP000030754"/>
    </source>
</evidence>
<feature type="transmembrane region" description="Helical" evidence="3">
    <location>
        <begin position="44"/>
        <end position="65"/>
    </location>
</feature>
<evidence type="ECO:0000313" key="4">
    <source>
        <dbReference type="EMBL" id="CDJ66748.1"/>
    </source>
</evidence>
<proteinExistence type="predicted"/>
<reference evidence="4" key="2">
    <citation type="submission" date="2013-10" db="EMBL/GenBank/DDBJ databases">
        <authorList>
            <person name="Aslett M."/>
        </authorList>
    </citation>
    <scope>NUCLEOTIDE SEQUENCE [LARGE SCALE GENOMIC DNA]</scope>
    <source>
        <strain evidence="4">Houghton</strain>
    </source>
</reference>
<reference evidence="4" key="1">
    <citation type="submission" date="2013-10" db="EMBL/GenBank/DDBJ databases">
        <title>Genomic analysis of the causative agents of coccidiosis in chickens.</title>
        <authorList>
            <person name="Reid A.J."/>
            <person name="Blake D."/>
            <person name="Billington K."/>
            <person name="Browne H."/>
            <person name="Dunn M."/>
            <person name="Hung S."/>
            <person name="Kawahara F."/>
            <person name="Miranda-Saavedra D."/>
            <person name="Mourier T."/>
            <person name="Nagra H."/>
            <person name="Otto T.D."/>
            <person name="Rawlings N."/>
            <person name="Sanchez A."/>
            <person name="Sanders M."/>
            <person name="Subramaniam C."/>
            <person name="Tay Y."/>
            <person name="Dear P."/>
            <person name="Doerig C."/>
            <person name="Gruber A."/>
            <person name="Parkinson J."/>
            <person name="Shirley M."/>
            <person name="Wan K.L."/>
            <person name="Berriman M."/>
            <person name="Tomley F."/>
            <person name="Pain A."/>
        </authorList>
    </citation>
    <scope>NUCLEOTIDE SEQUENCE [LARGE SCALE GENOMIC DNA]</scope>
    <source>
        <strain evidence="4">Houghton</strain>
    </source>
</reference>
<dbReference type="EMBL" id="HG723770">
    <property type="protein sequence ID" value="CDJ66748.1"/>
    <property type="molecule type" value="Genomic_DNA"/>
</dbReference>
<organism evidence="4 5">
    <name type="scientific">Eimeria necatrix</name>
    <dbReference type="NCBI Taxonomy" id="51315"/>
    <lineage>
        <taxon>Eukaryota</taxon>
        <taxon>Sar</taxon>
        <taxon>Alveolata</taxon>
        <taxon>Apicomplexa</taxon>
        <taxon>Conoidasida</taxon>
        <taxon>Coccidia</taxon>
        <taxon>Eucoccidiorida</taxon>
        <taxon>Eimeriorina</taxon>
        <taxon>Eimeriidae</taxon>
        <taxon>Eimeria</taxon>
    </lineage>
</organism>